<evidence type="ECO:0008006" key="3">
    <source>
        <dbReference type="Google" id="ProtNLM"/>
    </source>
</evidence>
<proteinExistence type="predicted"/>
<keyword evidence="2" id="KW-1185">Reference proteome</keyword>
<protein>
    <recommendedName>
        <fullName evidence="3">Phage protein</fullName>
    </recommendedName>
</protein>
<sequence length="103" mass="12504">MEIYEDIYFTTELEELRENMMINKNYILKQPFKCDIQPILEKAIKYTWGSQIKSKLQMYCNENLNVDDVIVVDDITYKVEEKKDWKEYKVYAILECDIDVCRK</sequence>
<comment type="caution">
    <text evidence="1">The sequence shown here is derived from an EMBL/GenBank/DDBJ whole genome shotgun (WGS) entry which is preliminary data.</text>
</comment>
<evidence type="ECO:0000313" key="2">
    <source>
        <dbReference type="Proteomes" id="UP001228504"/>
    </source>
</evidence>
<reference evidence="1 2" key="1">
    <citation type="submission" date="2023-07" db="EMBL/GenBank/DDBJ databases">
        <title>Genomic Encyclopedia of Type Strains, Phase IV (KMG-IV): sequencing the most valuable type-strain genomes for metagenomic binning, comparative biology and taxonomic classification.</title>
        <authorList>
            <person name="Goeker M."/>
        </authorList>
    </citation>
    <scope>NUCLEOTIDE SEQUENCE [LARGE SCALE GENOMIC DNA]</scope>
    <source>
        <strain evidence="1 2">DSM 20694</strain>
    </source>
</reference>
<evidence type="ECO:0000313" key="1">
    <source>
        <dbReference type="EMBL" id="MDQ0150036.1"/>
    </source>
</evidence>
<dbReference type="Proteomes" id="UP001228504">
    <property type="component" value="Unassembled WGS sequence"/>
</dbReference>
<dbReference type="EMBL" id="JAUSUF010000006">
    <property type="protein sequence ID" value="MDQ0150036.1"/>
    <property type="molecule type" value="Genomic_DNA"/>
</dbReference>
<organism evidence="1 2">
    <name type="scientific">Eubacterium multiforme</name>
    <dbReference type="NCBI Taxonomy" id="83339"/>
    <lineage>
        <taxon>Bacteria</taxon>
        <taxon>Bacillati</taxon>
        <taxon>Bacillota</taxon>
        <taxon>Clostridia</taxon>
        <taxon>Eubacteriales</taxon>
        <taxon>Eubacteriaceae</taxon>
        <taxon>Eubacterium</taxon>
    </lineage>
</organism>
<accession>A0ABT9UUN0</accession>
<dbReference type="RefSeq" id="WP_307486342.1">
    <property type="nucleotide sequence ID" value="NZ_JAUSUF010000006.1"/>
</dbReference>
<gene>
    <name evidence="1" type="ORF">J2S18_001972</name>
</gene>
<name>A0ABT9UUN0_9FIRM</name>